<dbReference type="GO" id="GO:0005230">
    <property type="term" value="F:extracellular ligand-gated monoatomic ion channel activity"/>
    <property type="evidence" value="ECO:0007669"/>
    <property type="project" value="InterPro"/>
</dbReference>
<dbReference type="Pfam" id="PF02932">
    <property type="entry name" value="Neur_chan_memb"/>
    <property type="match status" value="1"/>
</dbReference>
<feature type="transmembrane region" description="Helical" evidence="2">
    <location>
        <begin position="376"/>
        <end position="397"/>
    </location>
</feature>
<dbReference type="InterPro" id="IPR006029">
    <property type="entry name" value="Neurotrans-gated_channel_TM"/>
</dbReference>
<protein>
    <recommendedName>
        <fullName evidence="3">Neurotransmitter-gated ion-channel transmembrane domain-containing protein</fullName>
    </recommendedName>
</protein>
<evidence type="ECO:0000256" key="2">
    <source>
        <dbReference type="SAM" id="Phobius"/>
    </source>
</evidence>
<comment type="subcellular location">
    <subcellularLocation>
        <location evidence="1">Membrane</location>
        <topology evidence="1">Multi-pass membrane protein</topology>
    </subcellularLocation>
</comment>
<dbReference type="InterPro" id="IPR036734">
    <property type="entry name" value="Neur_chan_lig-bd_sf"/>
</dbReference>
<dbReference type="InterPro" id="IPR038050">
    <property type="entry name" value="Neuro_actylchol_rec"/>
</dbReference>
<dbReference type="PANTHER" id="PTHR18945">
    <property type="entry name" value="NEUROTRANSMITTER GATED ION CHANNEL"/>
    <property type="match status" value="1"/>
</dbReference>
<dbReference type="EMBL" id="VJMJ01000372">
    <property type="protein sequence ID" value="KAF0721663.1"/>
    <property type="molecule type" value="Genomic_DNA"/>
</dbReference>
<feature type="transmembrane region" description="Helical" evidence="2">
    <location>
        <begin position="409"/>
        <end position="429"/>
    </location>
</feature>
<evidence type="ECO:0000313" key="4">
    <source>
        <dbReference type="EMBL" id="KAF0721663.1"/>
    </source>
</evidence>
<keyword evidence="5" id="KW-1185">Reference proteome</keyword>
<evidence type="ECO:0000259" key="3">
    <source>
        <dbReference type="Pfam" id="PF02932"/>
    </source>
</evidence>
<feature type="transmembrane region" description="Helical" evidence="2">
    <location>
        <begin position="341"/>
        <end position="364"/>
    </location>
</feature>
<dbReference type="InterPro" id="IPR006201">
    <property type="entry name" value="Neur_channel"/>
</dbReference>
<proteinExistence type="predicted"/>
<name>A0A6G0W3Y2_9STRA</name>
<dbReference type="GO" id="GO:0004888">
    <property type="term" value="F:transmembrane signaling receptor activity"/>
    <property type="evidence" value="ECO:0007669"/>
    <property type="project" value="InterPro"/>
</dbReference>
<dbReference type="VEuPathDB" id="FungiDB:AeMF1_009912"/>
<feature type="transmembrane region" description="Helical" evidence="2">
    <location>
        <begin position="441"/>
        <end position="464"/>
    </location>
</feature>
<accession>A0A6G0W3Y2</accession>
<comment type="caution">
    <text evidence="4">The sequence shown here is derived from an EMBL/GenBank/DDBJ whole genome shotgun (WGS) entry which is preliminary data.</text>
</comment>
<dbReference type="Gene3D" id="1.20.58.390">
    <property type="entry name" value="Neurotransmitter-gated ion-channel transmembrane domain"/>
    <property type="match status" value="1"/>
</dbReference>
<evidence type="ECO:0000256" key="1">
    <source>
        <dbReference type="ARBA" id="ARBA00004141"/>
    </source>
</evidence>
<dbReference type="GO" id="GO:0016020">
    <property type="term" value="C:membrane"/>
    <property type="evidence" value="ECO:0007669"/>
    <property type="project" value="UniProtKB-SubCell"/>
</dbReference>
<dbReference type="AlphaFoldDB" id="A0A6G0W3Y2"/>
<gene>
    <name evidence="4" type="ORF">Ae201684_018996</name>
</gene>
<dbReference type="InterPro" id="IPR036719">
    <property type="entry name" value="Neuro-gated_channel_TM_sf"/>
</dbReference>
<organism evidence="4 5">
    <name type="scientific">Aphanomyces euteiches</name>
    <dbReference type="NCBI Taxonomy" id="100861"/>
    <lineage>
        <taxon>Eukaryota</taxon>
        <taxon>Sar</taxon>
        <taxon>Stramenopiles</taxon>
        <taxon>Oomycota</taxon>
        <taxon>Saprolegniomycetes</taxon>
        <taxon>Saprolegniales</taxon>
        <taxon>Verrucalvaceae</taxon>
        <taxon>Aphanomyces</taxon>
    </lineage>
</organism>
<dbReference type="Gene3D" id="2.70.170.10">
    <property type="entry name" value="Neurotransmitter-gated ion-channel ligand-binding domain"/>
    <property type="match status" value="1"/>
</dbReference>
<evidence type="ECO:0000313" key="5">
    <source>
        <dbReference type="Proteomes" id="UP000481153"/>
    </source>
</evidence>
<keyword evidence="2" id="KW-0812">Transmembrane</keyword>
<sequence>MAPPLFNVVKSVVKIFNARARVESVVHNADIHGGTNLNWRSVVMSYTHQDDMPNRIVVKVATQLKVRLQVLRKQTLLCCFRGGPGGVWIVEKLNGDGHEIQCRSAIPTETGMFEWEVSPPTSTGEEDNMVVRNLSAAMPIEMSLTTPLQFECRLTVFSMFDVNTVAQMFRADARLELMLPNISRTNVKREHVEQFLRAMGIQQADVVQFLNIVEIIDEVSMSAEYVENAHQSETLMDYRLCYRIRAIFTGQFALQAFPFDQQELTIPIQLHLSKERASLRVNYHNPSIFQVTNFQLSNVFRVATGNYVVANTCFSDINESTTAKIYPRVNFSIILQRQGGYYITHIVIPVTIITYMGFLSFCLNNEGKPMDTGERVLISVTMVLTAVTYKFVVAGSIPQISYMTMLDYYVTFSFVYVCCISIVNAFVLWEEEHQVMDPMTIMMIMASVYTAYNICWLIYFIMWIRQRDQKNEAMLNYHRVRLMVTKTFPSTKGGYQGRMFAEMMRDLGIKEAPINNKSARHNEPKISILHPRHNTIKKLHDTIRTRSGPQLSQLNENS</sequence>
<feature type="domain" description="Neurotransmitter-gated ion-channel transmembrane" evidence="3">
    <location>
        <begin position="346"/>
        <end position="429"/>
    </location>
</feature>
<dbReference type="SUPFAM" id="SSF90112">
    <property type="entry name" value="Neurotransmitter-gated ion-channel transmembrane pore"/>
    <property type="match status" value="1"/>
</dbReference>
<reference evidence="4 5" key="1">
    <citation type="submission" date="2019-07" db="EMBL/GenBank/DDBJ databases">
        <title>Genomics analysis of Aphanomyces spp. identifies a new class of oomycete effector associated with host adaptation.</title>
        <authorList>
            <person name="Gaulin E."/>
        </authorList>
    </citation>
    <scope>NUCLEOTIDE SEQUENCE [LARGE SCALE GENOMIC DNA]</scope>
    <source>
        <strain evidence="4 5">ATCC 201684</strain>
    </source>
</reference>
<dbReference type="Proteomes" id="UP000481153">
    <property type="component" value="Unassembled WGS sequence"/>
</dbReference>
<keyword evidence="2" id="KW-0472">Membrane</keyword>
<keyword evidence="2" id="KW-1133">Transmembrane helix</keyword>